<protein>
    <recommendedName>
        <fullName evidence="1">Reverse transcriptase domain-containing protein</fullName>
    </recommendedName>
</protein>
<sequence>MKNISKKEITELNSKEKLKTTINTYIQCVKEASDSNIPKIKTRNKIAIPWWTEELNKLKKEMTVKKRRISYAASRRRRYVVEQYLEIKNKYEEEVAQAQINSWKKFCSKQDRESLWDGIYRVIRKTSKKHEDVLLIREGKSLDAKESVKYVAETFFPDDNLENEIPEQYHTRMKANKMCTQTTDDIWDVPFTATELQFATSSFYPRKAPGSDGLTADICAAAINVDEQIFLALLNKCLELSYFPDPWKEATVLALRKPGKTDYSLAKSYRPIGLLSVMGKILEKMMVRRLKYYILPKLNPRQYGFVPQRCTEDSLYDLVLHIKNNLRNKKISIVISLDIEEAFDSAWWPAIKNRLMEIKCPVNLRRLVNSYFTDRKVKVRHANEVFTKNNTKGCIQGSIGGAISWNLLLDPLLNELEERGVYCQAFADDIVLIFSGHVTSDIKVNVDQTLSHIYEWGLKNKLKFAP</sequence>
<dbReference type="CDD" id="cd01650">
    <property type="entry name" value="RT_nLTR_like"/>
    <property type="match status" value="1"/>
</dbReference>
<accession>A0AAV1LA05</accession>
<proteinExistence type="predicted"/>
<dbReference type="PANTHER" id="PTHR19446">
    <property type="entry name" value="REVERSE TRANSCRIPTASES"/>
    <property type="match status" value="1"/>
</dbReference>
<dbReference type="AlphaFoldDB" id="A0AAV1LA05"/>
<gene>
    <name evidence="2" type="ORF">PARMNEM_LOCUS11181</name>
</gene>
<dbReference type="GO" id="GO:0071897">
    <property type="term" value="P:DNA biosynthetic process"/>
    <property type="evidence" value="ECO:0007669"/>
    <property type="project" value="UniProtKB-ARBA"/>
</dbReference>
<organism evidence="2 3">
    <name type="scientific">Parnassius mnemosyne</name>
    <name type="common">clouded apollo</name>
    <dbReference type="NCBI Taxonomy" id="213953"/>
    <lineage>
        <taxon>Eukaryota</taxon>
        <taxon>Metazoa</taxon>
        <taxon>Ecdysozoa</taxon>
        <taxon>Arthropoda</taxon>
        <taxon>Hexapoda</taxon>
        <taxon>Insecta</taxon>
        <taxon>Pterygota</taxon>
        <taxon>Neoptera</taxon>
        <taxon>Endopterygota</taxon>
        <taxon>Lepidoptera</taxon>
        <taxon>Glossata</taxon>
        <taxon>Ditrysia</taxon>
        <taxon>Papilionoidea</taxon>
        <taxon>Papilionidae</taxon>
        <taxon>Parnassiinae</taxon>
        <taxon>Parnassini</taxon>
        <taxon>Parnassius</taxon>
        <taxon>Driopa</taxon>
    </lineage>
</organism>
<evidence type="ECO:0000259" key="1">
    <source>
        <dbReference type="PROSITE" id="PS50878"/>
    </source>
</evidence>
<dbReference type="Proteomes" id="UP001314205">
    <property type="component" value="Unassembled WGS sequence"/>
</dbReference>
<comment type="caution">
    <text evidence="2">The sequence shown here is derived from an EMBL/GenBank/DDBJ whole genome shotgun (WGS) entry which is preliminary data.</text>
</comment>
<dbReference type="EMBL" id="CAVLGL010000086">
    <property type="protein sequence ID" value="CAK1590874.1"/>
    <property type="molecule type" value="Genomic_DNA"/>
</dbReference>
<dbReference type="Pfam" id="PF00078">
    <property type="entry name" value="RVT_1"/>
    <property type="match status" value="1"/>
</dbReference>
<keyword evidence="3" id="KW-1185">Reference proteome</keyword>
<evidence type="ECO:0000313" key="3">
    <source>
        <dbReference type="Proteomes" id="UP001314205"/>
    </source>
</evidence>
<dbReference type="InterPro" id="IPR000477">
    <property type="entry name" value="RT_dom"/>
</dbReference>
<dbReference type="SUPFAM" id="SSF56672">
    <property type="entry name" value="DNA/RNA polymerases"/>
    <property type="match status" value="1"/>
</dbReference>
<dbReference type="InterPro" id="IPR043502">
    <property type="entry name" value="DNA/RNA_pol_sf"/>
</dbReference>
<evidence type="ECO:0000313" key="2">
    <source>
        <dbReference type="EMBL" id="CAK1590874.1"/>
    </source>
</evidence>
<dbReference type="PROSITE" id="PS50878">
    <property type="entry name" value="RT_POL"/>
    <property type="match status" value="1"/>
</dbReference>
<name>A0AAV1LA05_9NEOP</name>
<reference evidence="2 3" key="1">
    <citation type="submission" date="2023-11" db="EMBL/GenBank/DDBJ databases">
        <authorList>
            <person name="Hedman E."/>
            <person name="Englund M."/>
            <person name="Stromberg M."/>
            <person name="Nyberg Akerstrom W."/>
            <person name="Nylinder S."/>
            <person name="Jareborg N."/>
            <person name="Kallberg Y."/>
            <person name="Kronander E."/>
        </authorList>
    </citation>
    <scope>NUCLEOTIDE SEQUENCE [LARGE SCALE GENOMIC DNA]</scope>
</reference>
<feature type="domain" description="Reverse transcriptase" evidence="1">
    <location>
        <begin position="236"/>
        <end position="466"/>
    </location>
</feature>